<feature type="compositionally biased region" description="Polar residues" evidence="2">
    <location>
        <begin position="31"/>
        <end position="40"/>
    </location>
</feature>
<name>A0AAN8LN21_9TELE</name>
<evidence type="ECO:0000256" key="1">
    <source>
        <dbReference type="PROSITE-ProRule" id="PRU00135"/>
    </source>
</evidence>
<dbReference type="PROSITE" id="PS50212">
    <property type="entry name" value="RASGEF_NTER"/>
    <property type="match status" value="1"/>
</dbReference>
<dbReference type="EMBL" id="JAGTTL010000023">
    <property type="protein sequence ID" value="KAK6304396.1"/>
    <property type="molecule type" value="Genomic_DNA"/>
</dbReference>
<reference evidence="4 5" key="1">
    <citation type="submission" date="2021-04" db="EMBL/GenBank/DDBJ databases">
        <authorList>
            <person name="De Guttry C."/>
            <person name="Zahm M."/>
            <person name="Klopp C."/>
            <person name="Cabau C."/>
            <person name="Louis A."/>
            <person name="Berthelot C."/>
            <person name="Parey E."/>
            <person name="Roest Crollius H."/>
            <person name="Montfort J."/>
            <person name="Robinson-Rechavi M."/>
            <person name="Bucao C."/>
            <person name="Bouchez O."/>
            <person name="Gislard M."/>
            <person name="Lluch J."/>
            <person name="Milhes M."/>
            <person name="Lampietro C."/>
            <person name="Lopez Roques C."/>
            <person name="Donnadieu C."/>
            <person name="Braasch I."/>
            <person name="Desvignes T."/>
            <person name="Postlethwait J."/>
            <person name="Bobe J."/>
            <person name="Wedekind C."/>
            <person name="Guiguen Y."/>
        </authorList>
    </citation>
    <scope>NUCLEOTIDE SEQUENCE [LARGE SCALE GENOMIC DNA]</scope>
    <source>
        <strain evidence="4">Cs_M1</strain>
        <tissue evidence="4">Blood</tissue>
    </source>
</reference>
<organism evidence="4 5">
    <name type="scientific">Coregonus suidteri</name>
    <dbReference type="NCBI Taxonomy" id="861788"/>
    <lineage>
        <taxon>Eukaryota</taxon>
        <taxon>Metazoa</taxon>
        <taxon>Chordata</taxon>
        <taxon>Craniata</taxon>
        <taxon>Vertebrata</taxon>
        <taxon>Euteleostomi</taxon>
        <taxon>Actinopterygii</taxon>
        <taxon>Neopterygii</taxon>
        <taxon>Teleostei</taxon>
        <taxon>Protacanthopterygii</taxon>
        <taxon>Salmoniformes</taxon>
        <taxon>Salmonidae</taxon>
        <taxon>Coregoninae</taxon>
        <taxon>Coregonus</taxon>
    </lineage>
</organism>
<dbReference type="InterPro" id="IPR023578">
    <property type="entry name" value="Ras_GEF_dom_sf"/>
</dbReference>
<feature type="domain" description="N-terminal Ras-GEF" evidence="3">
    <location>
        <begin position="83"/>
        <end position="165"/>
    </location>
</feature>
<dbReference type="GO" id="GO:0005085">
    <property type="term" value="F:guanyl-nucleotide exchange factor activity"/>
    <property type="evidence" value="ECO:0007669"/>
    <property type="project" value="UniProtKB-KW"/>
</dbReference>
<comment type="caution">
    <text evidence="4">The sequence shown here is derived from an EMBL/GenBank/DDBJ whole genome shotgun (WGS) entry which is preliminary data.</text>
</comment>
<dbReference type="SUPFAM" id="SSF48366">
    <property type="entry name" value="Ras GEF"/>
    <property type="match status" value="1"/>
</dbReference>
<dbReference type="Proteomes" id="UP001356427">
    <property type="component" value="Unassembled WGS sequence"/>
</dbReference>
<dbReference type="InterPro" id="IPR000651">
    <property type="entry name" value="Ras-like_Gua-exchang_fac_N"/>
</dbReference>
<proteinExistence type="predicted"/>
<gene>
    <name evidence="4" type="ORF">J4Q44_G00249820</name>
</gene>
<dbReference type="Gene3D" id="1.20.870.10">
    <property type="entry name" value="Son of sevenless (SoS) protein Chain: S domain 1"/>
    <property type="match status" value="1"/>
</dbReference>
<accession>A0AAN8LN21</accession>
<evidence type="ECO:0000256" key="2">
    <source>
        <dbReference type="SAM" id="MobiDB-lite"/>
    </source>
</evidence>
<keyword evidence="1" id="KW-0344">Guanine-nucleotide releasing factor</keyword>
<keyword evidence="5" id="KW-1185">Reference proteome</keyword>
<evidence type="ECO:0000313" key="5">
    <source>
        <dbReference type="Proteomes" id="UP001356427"/>
    </source>
</evidence>
<dbReference type="PROSITE" id="PS51257">
    <property type="entry name" value="PROKAR_LIPOPROTEIN"/>
    <property type="match status" value="1"/>
</dbReference>
<dbReference type="AlphaFoldDB" id="A0AAN8LN21"/>
<sequence length="165" mass="18514">MKMLSSKRTQMDSLVQPLVAQYLAMGCQSKENGQNENVGSNGKEKEHPRLSLSKVCPPVPARPQRFNRPNLAQMTQGKVMMSLGHYAKGASWEELIQACIQSFDAEGCVCGSSHLMNITLTMHRLLMSSSDLLEKLISLYPLPSRPNDLRLLHYSQNYYRVGTKT</sequence>
<evidence type="ECO:0000313" key="4">
    <source>
        <dbReference type="EMBL" id="KAK6304396.1"/>
    </source>
</evidence>
<protein>
    <recommendedName>
        <fullName evidence="3">N-terminal Ras-GEF domain-containing protein</fullName>
    </recommendedName>
</protein>
<feature type="region of interest" description="Disordered" evidence="2">
    <location>
        <begin position="31"/>
        <end position="66"/>
    </location>
</feature>
<evidence type="ECO:0000259" key="3">
    <source>
        <dbReference type="PROSITE" id="PS50212"/>
    </source>
</evidence>